<keyword evidence="2" id="KW-0964">Secreted</keyword>
<dbReference type="AlphaFoldDB" id="B4P3M4"/>
<dbReference type="Pfam" id="PF00059">
    <property type="entry name" value="Lectin_C"/>
    <property type="match status" value="1"/>
</dbReference>
<evidence type="ECO:0000256" key="4">
    <source>
        <dbReference type="ARBA" id="ARBA00022734"/>
    </source>
</evidence>
<dbReference type="PROSITE" id="PS51257">
    <property type="entry name" value="PROKAR_LIPOPROTEIN"/>
    <property type="match status" value="1"/>
</dbReference>
<sequence>MCGLRTCFLCLVVASCILFGVSHSINESVCVLSNAPQQCGAFCLAALHPLYDQYSKSRQQESSQEAMVKIIAAQAEQKELLNVLAANITSTASSLKSTLQSMPCTLLPVHRIGSRFYIIVYKEKSMIDAAKTCREKGGHLAAFRNEDEFEAVTRFVNKHTYFWLGFHRNSTGVFVTATGNERPFIKWESGEPKKGGDQNCVVLFKSRMLNWKCCTAVSFICELEAD</sequence>
<dbReference type="InterPro" id="IPR001304">
    <property type="entry name" value="C-type_lectin-like"/>
</dbReference>
<dbReference type="GO" id="GO:0008083">
    <property type="term" value="F:growth factor activity"/>
    <property type="evidence" value="ECO:0007669"/>
    <property type="project" value="TreeGrafter"/>
</dbReference>
<feature type="domain" description="C-type lectin" evidence="6">
    <location>
        <begin position="112"/>
        <end position="222"/>
    </location>
</feature>
<keyword evidence="8" id="KW-1185">Reference proteome</keyword>
<dbReference type="PhylomeDB" id="B4P3M4"/>
<keyword evidence="3 5" id="KW-0732">Signal</keyword>
<evidence type="ECO:0000256" key="1">
    <source>
        <dbReference type="ARBA" id="ARBA00004613"/>
    </source>
</evidence>
<feature type="signal peptide" evidence="5">
    <location>
        <begin position="1"/>
        <end position="24"/>
    </location>
</feature>
<feature type="chain" id="PRO_5002818119" description="C-type lectin domain-containing protein" evidence="5">
    <location>
        <begin position="25"/>
        <end position="226"/>
    </location>
</feature>
<accession>B4P3M4</accession>
<evidence type="ECO:0000313" key="7">
    <source>
        <dbReference type="EMBL" id="EDW87291.1"/>
    </source>
</evidence>
<dbReference type="OrthoDB" id="6727623at2759"/>
<dbReference type="GO" id="GO:0030246">
    <property type="term" value="F:carbohydrate binding"/>
    <property type="evidence" value="ECO:0007669"/>
    <property type="project" value="UniProtKB-KW"/>
</dbReference>
<reference evidence="7 8" key="2">
    <citation type="journal article" date="2007" name="PLoS Biol.">
        <title>Principles of genome evolution in the Drosophila melanogaster species group.</title>
        <authorList>
            <person name="Ranz J.M."/>
            <person name="Maurin D."/>
            <person name="Chan Y.S."/>
            <person name="von Grotthuss M."/>
            <person name="Hillier L.W."/>
            <person name="Roote J."/>
            <person name="Ashburner M."/>
            <person name="Bergman C.M."/>
        </authorList>
    </citation>
    <scope>NUCLEOTIDE SEQUENCE [LARGE SCALE GENOMIC DNA]</scope>
    <source>
        <strain evidence="8">Tai18E2 / Tucson 14021-0261.01</strain>
    </source>
</reference>
<dbReference type="GO" id="GO:0005615">
    <property type="term" value="C:extracellular space"/>
    <property type="evidence" value="ECO:0007669"/>
    <property type="project" value="TreeGrafter"/>
</dbReference>
<dbReference type="eggNOG" id="KOG4297">
    <property type="taxonomic scope" value="Eukaryota"/>
</dbReference>
<evidence type="ECO:0000313" key="8">
    <source>
        <dbReference type="Proteomes" id="UP000002282"/>
    </source>
</evidence>
<proteinExistence type="predicted"/>
<dbReference type="SMART" id="SM00034">
    <property type="entry name" value="CLECT"/>
    <property type="match status" value="1"/>
</dbReference>
<dbReference type="KEGG" id="dya:Dyak_GE15379"/>
<dbReference type="PANTHER" id="PTHR22799:SF1">
    <property type="entry name" value="C-TYPE LECTIN DOMAIN FAMILY 11 MEMBER A"/>
    <property type="match status" value="1"/>
</dbReference>
<dbReference type="InterPro" id="IPR051663">
    <property type="entry name" value="CLec_Tetranectin-domain"/>
</dbReference>
<dbReference type="InterPro" id="IPR016187">
    <property type="entry name" value="CTDL_fold"/>
</dbReference>
<keyword evidence="4" id="KW-0430">Lectin</keyword>
<gene>
    <name evidence="7" type="primary">Dyak\GE15379</name>
    <name evidence="7" type="synonym">dyak_GLEANR_1690</name>
    <name evidence="7" type="synonym">GE15379</name>
    <name evidence="7" type="ORF">Dyak_GE15379</name>
</gene>
<evidence type="ECO:0000256" key="3">
    <source>
        <dbReference type="ARBA" id="ARBA00022729"/>
    </source>
</evidence>
<evidence type="ECO:0000259" key="6">
    <source>
        <dbReference type="PROSITE" id="PS50041"/>
    </source>
</evidence>
<organism evidence="7 8">
    <name type="scientific">Drosophila yakuba</name>
    <name type="common">Fruit fly</name>
    <dbReference type="NCBI Taxonomy" id="7245"/>
    <lineage>
        <taxon>Eukaryota</taxon>
        <taxon>Metazoa</taxon>
        <taxon>Ecdysozoa</taxon>
        <taxon>Arthropoda</taxon>
        <taxon>Hexapoda</taxon>
        <taxon>Insecta</taxon>
        <taxon>Pterygota</taxon>
        <taxon>Neoptera</taxon>
        <taxon>Endopterygota</taxon>
        <taxon>Diptera</taxon>
        <taxon>Brachycera</taxon>
        <taxon>Muscomorpha</taxon>
        <taxon>Ephydroidea</taxon>
        <taxon>Drosophilidae</taxon>
        <taxon>Drosophila</taxon>
        <taxon>Sophophora</taxon>
    </lineage>
</organism>
<dbReference type="HOGENOM" id="CLU_049894_13_0_1"/>
<dbReference type="PROSITE" id="PS50041">
    <property type="entry name" value="C_TYPE_LECTIN_2"/>
    <property type="match status" value="1"/>
</dbReference>
<dbReference type="InterPro" id="IPR016186">
    <property type="entry name" value="C-type_lectin-like/link_sf"/>
</dbReference>
<dbReference type="SUPFAM" id="SSF56436">
    <property type="entry name" value="C-type lectin-like"/>
    <property type="match status" value="1"/>
</dbReference>
<protein>
    <recommendedName>
        <fullName evidence="6">C-type lectin domain-containing protein</fullName>
    </recommendedName>
</protein>
<dbReference type="OMA" id="FSDEHEY"/>
<dbReference type="EMBL" id="CM000157">
    <property type="protein sequence ID" value="EDW87291.1"/>
    <property type="molecule type" value="Genomic_DNA"/>
</dbReference>
<dbReference type="PANTHER" id="PTHR22799">
    <property type="entry name" value="TETRANECTIN-RELATED"/>
    <property type="match status" value="1"/>
</dbReference>
<evidence type="ECO:0000256" key="2">
    <source>
        <dbReference type="ARBA" id="ARBA00022525"/>
    </source>
</evidence>
<reference evidence="7 8" key="1">
    <citation type="journal article" date="2007" name="Nature">
        <title>Evolution of genes and genomes on the Drosophila phylogeny.</title>
        <authorList>
            <consortium name="Drosophila 12 Genomes Consortium"/>
            <person name="Clark A.G."/>
            <person name="Eisen M.B."/>
            <person name="Smith D.R."/>
            <person name="Bergman C.M."/>
            <person name="Oliver B."/>
            <person name="Markow T.A."/>
            <person name="Kaufman T.C."/>
            <person name="Kellis M."/>
            <person name="Gelbart W."/>
            <person name="Iyer V.N."/>
            <person name="Pollard D.A."/>
            <person name="Sackton T.B."/>
            <person name="Larracuente A.M."/>
            <person name="Singh N.D."/>
            <person name="Abad J.P."/>
            <person name="Abt D.N."/>
            <person name="Adryan B."/>
            <person name="Aguade M."/>
            <person name="Akashi H."/>
            <person name="Anderson W.W."/>
            <person name="Aquadro C.F."/>
            <person name="Ardell D.H."/>
            <person name="Arguello R."/>
            <person name="Artieri C.G."/>
            <person name="Barbash D.A."/>
            <person name="Barker D."/>
            <person name="Barsanti P."/>
            <person name="Batterham P."/>
            <person name="Batzoglou S."/>
            <person name="Begun D."/>
            <person name="Bhutkar A."/>
            <person name="Blanco E."/>
            <person name="Bosak S.A."/>
            <person name="Bradley R.K."/>
            <person name="Brand A.D."/>
            <person name="Brent M.R."/>
            <person name="Brooks A.N."/>
            <person name="Brown R.H."/>
            <person name="Butlin R.K."/>
            <person name="Caggese C."/>
            <person name="Calvi B.R."/>
            <person name="Bernardo de Carvalho A."/>
            <person name="Caspi A."/>
            <person name="Castrezana S."/>
            <person name="Celniker S.E."/>
            <person name="Chang J.L."/>
            <person name="Chapple C."/>
            <person name="Chatterji S."/>
            <person name="Chinwalla A."/>
            <person name="Civetta A."/>
            <person name="Clifton S.W."/>
            <person name="Comeron J.M."/>
            <person name="Costello J.C."/>
            <person name="Coyne J.A."/>
            <person name="Daub J."/>
            <person name="David R.G."/>
            <person name="Delcher A.L."/>
            <person name="Delehaunty K."/>
            <person name="Do C.B."/>
            <person name="Ebling H."/>
            <person name="Edwards K."/>
            <person name="Eickbush T."/>
            <person name="Evans J.D."/>
            <person name="Filipski A."/>
            <person name="Findeiss S."/>
            <person name="Freyhult E."/>
            <person name="Fulton L."/>
            <person name="Fulton R."/>
            <person name="Garcia A.C."/>
            <person name="Gardiner A."/>
            <person name="Garfield D.A."/>
            <person name="Garvin B.E."/>
            <person name="Gibson G."/>
            <person name="Gilbert D."/>
            <person name="Gnerre S."/>
            <person name="Godfrey J."/>
            <person name="Good R."/>
            <person name="Gotea V."/>
            <person name="Gravely B."/>
            <person name="Greenberg A.J."/>
            <person name="Griffiths-Jones S."/>
            <person name="Gross S."/>
            <person name="Guigo R."/>
            <person name="Gustafson E.A."/>
            <person name="Haerty W."/>
            <person name="Hahn M.W."/>
            <person name="Halligan D.L."/>
            <person name="Halpern A.L."/>
            <person name="Halter G.M."/>
            <person name="Han M.V."/>
            <person name="Heger A."/>
            <person name="Hillier L."/>
            <person name="Hinrichs A.S."/>
            <person name="Holmes I."/>
            <person name="Hoskins R.A."/>
            <person name="Hubisz M.J."/>
            <person name="Hultmark D."/>
            <person name="Huntley M.A."/>
            <person name="Jaffe D.B."/>
            <person name="Jagadeeshan S."/>
            <person name="Jeck W.R."/>
            <person name="Johnson J."/>
            <person name="Jones C.D."/>
            <person name="Jordan W.C."/>
            <person name="Karpen G.H."/>
            <person name="Kataoka E."/>
            <person name="Keightley P.D."/>
            <person name="Kheradpour P."/>
            <person name="Kirkness E.F."/>
            <person name="Koerich L.B."/>
            <person name="Kristiansen K."/>
            <person name="Kudrna D."/>
            <person name="Kulathinal R.J."/>
            <person name="Kumar S."/>
            <person name="Kwok R."/>
            <person name="Lander E."/>
            <person name="Langley C.H."/>
            <person name="Lapoint R."/>
            <person name="Lazzaro B.P."/>
            <person name="Lee S.J."/>
            <person name="Levesque L."/>
            <person name="Li R."/>
            <person name="Lin C.F."/>
            <person name="Lin M.F."/>
            <person name="Lindblad-Toh K."/>
            <person name="Llopart A."/>
            <person name="Long M."/>
            <person name="Low L."/>
            <person name="Lozovsky E."/>
            <person name="Lu J."/>
            <person name="Luo M."/>
            <person name="Machado C.A."/>
            <person name="Makalowski W."/>
            <person name="Marzo M."/>
            <person name="Matsuda M."/>
            <person name="Matzkin L."/>
            <person name="McAllister B."/>
            <person name="McBride C.S."/>
            <person name="McKernan B."/>
            <person name="McKernan K."/>
            <person name="Mendez-Lago M."/>
            <person name="Minx P."/>
            <person name="Mollenhauer M.U."/>
            <person name="Montooth K."/>
            <person name="Mount S.M."/>
            <person name="Mu X."/>
            <person name="Myers E."/>
            <person name="Negre B."/>
            <person name="Newfeld S."/>
            <person name="Nielsen R."/>
            <person name="Noor M.A."/>
            <person name="O'Grady P."/>
            <person name="Pachter L."/>
            <person name="Papaceit M."/>
            <person name="Parisi M.J."/>
            <person name="Parisi M."/>
            <person name="Parts L."/>
            <person name="Pedersen J.S."/>
            <person name="Pesole G."/>
            <person name="Phillippy A.M."/>
            <person name="Ponting C.P."/>
            <person name="Pop M."/>
            <person name="Porcelli D."/>
            <person name="Powell J.R."/>
            <person name="Prohaska S."/>
            <person name="Pruitt K."/>
            <person name="Puig M."/>
            <person name="Quesneville H."/>
            <person name="Ram K.R."/>
            <person name="Rand D."/>
            <person name="Rasmussen M.D."/>
            <person name="Reed L.K."/>
            <person name="Reenan R."/>
            <person name="Reily A."/>
            <person name="Remington K.A."/>
            <person name="Rieger T.T."/>
            <person name="Ritchie M.G."/>
            <person name="Robin C."/>
            <person name="Rogers Y.H."/>
            <person name="Rohde C."/>
            <person name="Rozas J."/>
            <person name="Rubenfield M.J."/>
            <person name="Ruiz A."/>
            <person name="Russo S."/>
            <person name="Salzberg S.L."/>
            <person name="Sanchez-Gracia A."/>
            <person name="Saranga D.J."/>
            <person name="Sato H."/>
            <person name="Schaeffer S.W."/>
            <person name="Schatz M.C."/>
            <person name="Schlenke T."/>
            <person name="Schwartz R."/>
            <person name="Segarra C."/>
            <person name="Singh R.S."/>
            <person name="Sirot L."/>
            <person name="Sirota M."/>
            <person name="Sisneros N.B."/>
            <person name="Smith C.D."/>
            <person name="Smith T.F."/>
            <person name="Spieth J."/>
            <person name="Stage D.E."/>
            <person name="Stark A."/>
            <person name="Stephan W."/>
            <person name="Strausberg R.L."/>
            <person name="Strempel S."/>
            <person name="Sturgill D."/>
            <person name="Sutton G."/>
            <person name="Sutton G.G."/>
            <person name="Tao W."/>
            <person name="Teichmann S."/>
            <person name="Tobari Y.N."/>
            <person name="Tomimura Y."/>
            <person name="Tsolas J.M."/>
            <person name="Valente V.L."/>
            <person name="Venter E."/>
            <person name="Venter J.C."/>
            <person name="Vicario S."/>
            <person name="Vieira F.G."/>
            <person name="Vilella A.J."/>
            <person name="Villasante A."/>
            <person name="Walenz B."/>
            <person name="Wang J."/>
            <person name="Wasserman M."/>
            <person name="Watts T."/>
            <person name="Wilson D."/>
            <person name="Wilson R.K."/>
            <person name="Wing R.A."/>
            <person name="Wolfner M.F."/>
            <person name="Wong A."/>
            <person name="Wong G.K."/>
            <person name="Wu C.I."/>
            <person name="Wu G."/>
            <person name="Yamamoto D."/>
            <person name="Yang H.P."/>
            <person name="Yang S.P."/>
            <person name="Yorke J.A."/>
            <person name="Yoshida K."/>
            <person name="Zdobnov E."/>
            <person name="Zhang P."/>
            <person name="Zhang Y."/>
            <person name="Zimin A.V."/>
            <person name="Baldwin J."/>
            <person name="Abdouelleil A."/>
            <person name="Abdulkadir J."/>
            <person name="Abebe A."/>
            <person name="Abera B."/>
            <person name="Abreu J."/>
            <person name="Acer S.C."/>
            <person name="Aftuck L."/>
            <person name="Alexander A."/>
            <person name="An P."/>
            <person name="Anderson E."/>
            <person name="Anderson S."/>
            <person name="Arachi H."/>
            <person name="Azer M."/>
            <person name="Bachantsang P."/>
            <person name="Barry A."/>
            <person name="Bayul T."/>
            <person name="Berlin A."/>
            <person name="Bessette D."/>
            <person name="Bloom T."/>
            <person name="Blye J."/>
            <person name="Boguslavskiy L."/>
            <person name="Bonnet C."/>
            <person name="Boukhgalter B."/>
            <person name="Bourzgui I."/>
            <person name="Brown A."/>
            <person name="Cahill P."/>
            <person name="Channer S."/>
            <person name="Cheshatsang Y."/>
            <person name="Chuda L."/>
            <person name="Citroen M."/>
            <person name="Collymore A."/>
            <person name="Cooke P."/>
            <person name="Costello M."/>
            <person name="D'Aco K."/>
            <person name="Daza R."/>
            <person name="De Haan G."/>
            <person name="DeGray S."/>
            <person name="DeMaso C."/>
            <person name="Dhargay N."/>
            <person name="Dooley K."/>
            <person name="Dooley E."/>
            <person name="Doricent M."/>
            <person name="Dorje P."/>
            <person name="Dorjee K."/>
            <person name="Dupes A."/>
            <person name="Elong R."/>
            <person name="Falk J."/>
            <person name="Farina A."/>
            <person name="Faro S."/>
            <person name="Ferguson D."/>
            <person name="Fisher S."/>
            <person name="Foley C.D."/>
            <person name="Franke A."/>
            <person name="Friedrich D."/>
            <person name="Gadbois L."/>
            <person name="Gearin G."/>
            <person name="Gearin C.R."/>
            <person name="Giannoukos G."/>
            <person name="Goode T."/>
            <person name="Graham J."/>
            <person name="Grandbois E."/>
            <person name="Grewal S."/>
            <person name="Gyaltsen K."/>
            <person name="Hafez N."/>
            <person name="Hagos B."/>
            <person name="Hall J."/>
            <person name="Henson C."/>
            <person name="Hollinger A."/>
            <person name="Honan T."/>
            <person name="Huard M.D."/>
            <person name="Hughes L."/>
            <person name="Hurhula B."/>
            <person name="Husby M.E."/>
            <person name="Kamat A."/>
            <person name="Kanga B."/>
            <person name="Kashin S."/>
            <person name="Khazanovich D."/>
            <person name="Kisner P."/>
            <person name="Lance K."/>
            <person name="Lara M."/>
            <person name="Lee W."/>
            <person name="Lennon N."/>
            <person name="Letendre F."/>
            <person name="LeVine R."/>
            <person name="Lipovsky A."/>
            <person name="Liu X."/>
            <person name="Liu J."/>
            <person name="Liu S."/>
            <person name="Lokyitsang T."/>
            <person name="Lokyitsang Y."/>
            <person name="Lubonja R."/>
            <person name="Lui A."/>
            <person name="MacDonald P."/>
            <person name="Magnisalis V."/>
            <person name="Maru K."/>
            <person name="Matthews C."/>
            <person name="McCusker W."/>
            <person name="McDonough S."/>
            <person name="Mehta T."/>
            <person name="Meldrim J."/>
            <person name="Meneus L."/>
            <person name="Mihai O."/>
            <person name="Mihalev A."/>
            <person name="Mihova T."/>
            <person name="Mittelman R."/>
            <person name="Mlenga V."/>
            <person name="Montmayeur A."/>
            <person name="Mulrain L."/>
            <person name="Navidi A."/>
            <person name="Naylor J."/>
            <person name="Negash T."/>
            <person name="Nguyen T."/>
            <person name="Nguyen N."/>
            <person name="Nicol R."/>
            <person name="Norbu C."/>
            <person name="Norbu N."/>
            <person name="Novod N."/>
            <person name="O'Neill B."/>
            <person name="Osman S."/>
            <person name="Markiewicz E."/>
            <person name="Oyono O.L."/>
            <person name="Patti C."/>
            <person name="Phunkhang P."/>
            <person name="Pierre F."/>
            <person name="Priest M."/>
            <person name="Raghuraman S."/>
            <person name="Rege F."/>
            <person name="Reyes R."/>
            <person name="Rise C."/>
            <person name="Rogov P."/>
            <person name="Ross K."/>
            <person name="Ryan E."/>
            <person name="Settipalli S."/>
            <person name="Shea T."/>
            <person name="Sherpa N."/>
            <person name="Shi L."/>
            <person name="Shih D."/>
            <person name="Sparrow T."/>
            <person name="Spaulding J."/>
            <person name="Stalker J."/>
            <person name="Stange-Thomann N."/>
            <person name="Stavropoulos S."/>
            <person name="Stone C."/>
            <person name="Strader C."/>
            <person name="Tesfaye S."/>
            <person name="Thomson T."/>
            <person name="Thoulutsang Y."/>
            <person name="Thoulutsang D."/>
            <person name="Topham K."/>
            <person name="Topping I."/>
            <person name="Tsamla T."/>
            <person name="Vassiliev H."/>
            <person name="Vo A."/>
            <person name="Wangchuk T."/>
            <person name="Wangdi T."/>
            <person name="Weiand M."/>
            <person name="Wilkinson J."/>
            <person name="Wilson A."/>
            <person name="Yadav S."/>
            <person name="Young G."/>
            <person name="Yu Q."/>
            <person name="Zembek L."/>
            <person name="Zhong D."/>
            <person name="Zimmer A."/>
            <person name="Zwirko Z."/>
            <person name="Jaffe D.B."/>
            <person name="Alvarez P."/>
            <person name="Brockman W."/>
            <person name="Butler J."/>
            <person name="Chin C."/>
            <person name="Gnerre S."/>
            <person name="Grabherr M."/>
            <person name="Kleber M."/>
            <person name="Mauceli E."/>
            <person name="MacCallum I."/>
        </authorList>
    </citation>
    <scope>NUCLEOTIDE SEQUENCE [LARGE SCALE GENOMIC DNA]</scope>
    <source>
        <strain evidence="8">Tai18E2 / Tucson 14021-0261.01</strain>
    </source>
</reference>
<evidence type="ECO:0000256" key="5">
    <source>
        <dbReference type="SAM" id="SignalP"/>
    </source>
</evidence>
<dbReference type="Proteomes" id="UP000002282">
    <property type="component" value="Chromosome 2L"/>
</dbReference>
<dbReference type="CDD" id="cd00037">
    <property type="entry name" value="CLECT"/>
    <property type="match status" value="1"/>
</dbReference>
<dbReference type="Gene3D" id="3.10.100.10">
    <property type="entry name" value="Mannose-Binding Protein A, subunit A"/>
    <property type="match status" value="1"/>
</dbReference>
<name>B4P3M4_DROYA</name>
<comment type="subcellular location">
    <subcellularLocation>
        <location evidence="1">Secreted</location>
    </subcellularLocation>
</comment>